<name>A0A0P0CDM9_9BACT</name>
<evidence type="ECO:0000313" key="2">
    <source>
        <dbReference type="EMBL" id="ALI99900.1"/>
    </source>
</evidence>
<organism evidence="2 3">
    <name type="scientific">Rufibacter tibetensis</name>
    <dbReference type="NCBI Taxonomy" id="512763"/>
    <lineage>
        <taxon>Bacteria</taxon>
        <taxon>Pseudomonadati</taxon>
        <taxon>Bacteroidota</taxon>
        <taxon>Cytophagia</taxon>
        <taxon>Cytophagales</taxon>
        <taxon>Hymenobacteraceae</taxon>
        <taxon>Rufibacter</taxon>
    </lineage>
</organism>
<feature type="transmembrane region" description="Helical" evidence="1">
    <location>
        <begin position="186"/>
        <end position="217"/>
    </location>
</feature>
<dbReference type="AlphaFoldDB" id="A0A0P0CDM9"/>
<feature type="transmembrane region" description="Helical" evidence="1">
    <location>
        <begin position="389"/>
        <end position="407"/>
    </location>
</feature>
<gene>
    <name evidence="2" type="ORF">DC20_14120</name>
</gene>
<dbReference type="OrthoDB" id="1491458at2"/>
<dbReference type="STRING" id="512763.DC20_14120"/>
<dbReference type="EMBL" id="CP012643">
    <property type="protein sequence ID" value="ALI99900.1"/>
    <property type="molecule type" value="Genomic_DNA"/>
</dbReference>
<keyword evidence="3" id="KW-1185">Reference proteome</keyword>
<proteinExistence type="predicted"/>
<protein>
    <submittedName>
        <fullName evidence="2">Uncharacterized protein</fullName>
    </submittedName>
</protein>
<accession>A0A0P0CDM9</accession>
<sequence length="559" mass="64319">MQVYYKAAPVLVEKELKAPAPAYKARLGWETVAWLFIGLGVFVRLFHFFDNRSLWLDEIYLASSLVKMDLFKLTFSSLEYEQKAPIGFLWMCKFAVFLFGNGEMALRLFPLFCGILALFAFLPVARHFLRPLGVSVALGILALAPPLVYHSVEIKQYSAELLATVLCLLWYTWFNKKESYSALVAWGVLGAVIIWFSFTSIFVLAGMAMGAGLYHLLKKEWSTVFKLAIPFGLWFVSFVVNYFLFTQKHADSEWLLHFFRIRGSFMPFPATSFEELIWPIQRAGTRLLDYPLGLLWDVSAIPSDVLQFFLRRPVFAIISTLVGFVLLFKRDKKFLMTLVFSYVLVLIASALEMYPVYERLTVFLAPLLIMIVAVGCERIALQFWTVSKGLSFAVAMLLVAAPFWASAKQIVNPGEFGGYKKAYYREALLQIENNYQEGDQVYVYWNMLAPYHFYKDTYYLPYDAIEGSDFRAVSSNAPDYLNKLGSELNGLKKNKRVWLFYSKKLSMNIGDFDKKPVWYINEVLGGKDMHKKFSEMGKEVYTYDTHDLKVSLFEMKPSE</sequence>
<keyword evidence="1" id="KW-1133">Transmembrane helix</keyword>
<keyword evidence="1" id="KW-0812">Transmembrane</keyword>
<dbReference type="Proteomes" id="UP000061382">
    <property type="component" value="Chromosome"/>
</dbReference>
<feature type="transmembrane region" description="Helical" evidence="1">
    <location>
        <begin position="360"/>
        <end position="377"/>
    </location>
</feature>
<feature type="transmembrane region" description="Helical" evidence="1">
    <location>
        <begin position="309"/>
        <end position="328"/>
    </location>
</feature>
<feature type="transmembrane region" description="Helical" evidence="1">
    <location>
        <begin position="32"/>
        <end position="49"/>
    </location>
</feature>
<evidence type="ECO:0000256" key="1">
    <source>
        <dbReference type="SAM" id="Phobius"/>
    </source>
</evidence>
<feature type="transmembrane region" description="Helical" evidence="1">
    <location>
        <begin position="132"/>
        <end position="150"/>
    </location>
</feature>
<dbReference type="KEGG" id="rti:DC20_14120"/>
<evidence type="ECO:0000313" key="3">
    <source>
        <dbReference type="Proteomes" id="UP000061382"/>
    </source>
</evidence>
<feature type="transmembrane region" description="Helical" evidence="1">
    <location>
        <begin position="335"/>
        <end position="354"/>
    </location>
</feature>
<feature type="transmembrane region" description="Helical" evidence="1">
    <location>
        <begin position="108"/>
        <end position="126"/>
    </location>
</feature>
<feature type="transmembrane region" description="Helical" evidence="1">
    <location>
        <begin position="224"/>
        <end position="245"/>
    </location>
</feature>
<dbReference type="PATRIC" id="fig|512763.3.peg.3099"/>
<reference evidence="2 3" key="1">
    <citation type="submission" date="2015-08" db="EMBL/GenBank/DDBJ databases">
        <title>Complete genome sequence of Rufibacter tibetensis strain 1351t, a radiation-resistant bacterium from tibet plateau.</title>
        <authorList>
            <person name="Dai J."/>
        </authorList>
    </citation>
    <scope>NUCLEOTIDE SEQUENCE [LARGE SCALE GENOMIC DNA]</scope>
    <source>
        <strain evidence="2 3">1351</strain>
    </source>
</reference>
<keyword evidence="1" id="KW-0472">Membrane</keyword>